<evidence type="ECO:0000313" key="3">
    <source>
        <dbReference type="EMBL" id="VFB02847.1"/>
    </source>
</evidence>
<dbReference type="NCBIfam" id="TIGR01200">
    <property type="entry name" value="GLPGLI"/>
    <property type="match status" value="1"/>
</dbReference>
<reference evidence="3 5" key="2">
    <citation type="submission" date="2019-02" db="EMBL/GenBank/DDBJ databases">
        <authorList>
            <consortium name="Pathogen Informatics"/>
        </authorList>
    </citation>
    <scope>NUCLEOTIDE SEQUENCE [LARGE SCALE GENOMIC DNA]</scope>
    <source>
        <strain evidence="3 5">3012STDY6944375</strain>
    </source>
</reference>
<dbReference type="OrthoDB" id="1440774at2"/>
<dbReference type="AlphaFoldDB" id="A0A1G9PMD9"/>
<dbReference type="InterPro" id="IPR005901">
    <property type="entry name" value="GLPGLI"/>
</dbReference>
<dbReference type="EMBL" id="LR215974">
    <property type="protein sequence ID" value="VFB02847.1"/>
    <property type="molecule type" value="Genomic_DNA"/>
</dbReference>
<dbReference type="Pfam" id="PF09697">
    <property type="entry name" value="Porph_ging"/>
    <property type="match status" value="1"/>
</dbReference>
<feature type="compositionally biased region" description="Polar residues" evidence="1">
    <location>
        <begin position="235"/>
        <end position="256"/>
    </location>
</feature>
<reference evidence="2 4" key="1">
    <citation type="submission" date="2016-10" db="EMBL/GenBank/DDBJ databases">
        <authorList>
            <person name="Varghese N."/>
            <person name="Submissions S."/>
        </authorList>
    </citation>
    <scope>NUCLEOTIDE SEQUENCE [LARGE SCALE GENOMIC DNA]</scope>
    <source>
        <strain evidence="2 4">CGMCC 1.10941</strain>
    </source>
</reference>
<dbReference type="RefSeq" id="WP_130913589.1">
    <property type="nucleotide sequence ID" value="NZ_FNHD01000010.1"/>
</dbReference>
<dbReference type="Proteomes" id="UP000199242">
    <property type="component" value="Unassembled WGS sequence"/>
</dbReference>
<dbReference type="KEGG" id="ctai:NCTC12078_00828"/>
<proteinExistence type="predicted"/>
<evidence type="ECO:0000256" key="1">
    <source>
        <dbReference type="SAM" id="MobiDB-lite"/>
    </source>
</evidence>
<gene>
    <name evidence="3" type="ORF">NCTC12078_00828</name>
    <name evidence="2" type="ORF">SAMN05216273_11046</name>
</gene>
<evidence type="ECO:0000313" key="4">
    <source>
        <dbReference type="Proteomes" id="UP000199242"/>
    </source>
</evidence>
<dbReference type="Proteomes" id="UP000290013">
    <property type="component" value="Chromosome"/>
</dbReference>
<dbReference type="STRING" id="1141221.SAMN05216273_11046"/>
<feature type="region of interest" description="Disordered" evidence="1">
    <location>
        <begin position="224"/>
        <end position="256"/>
    </location>
</feature>
<name>A0A1G9PMD9_9FLAO</name>
<sequence>MKIVNIFLLFIPIVFFCQSQKNPSDLIVKYSYESVKDTTQIDNKNSEIMVLAMNRTSSIYYSDKYQQALDLMKKKMEMALSSNTTVEVNGKDFSMPKVKHSVFRLNSDIFVSTQLGRDLFTFKSNFLKWNVDFIESIDILGYKCNKAIIIFNGRLYTAWYTKEIPFFEGPYRFKGLPGLILHIEDEKGFDKFKAVSIEKSQIEIAQLQKGIPVSREEYIKKREEYKQNPFPEKNLTPQQRNQIIENQKKVNNTLER</sequence>
<evidence type="ECO:0000313" key="5">
    <source>
        <dbReference type="Proteomes" id="UP000290013"/>
    </source>
</evidence>
<accession>A0A1G9PMD9</accession>
<accession>A0A4U8W9B7</accession>
<dbReference type="EMBL" id="FNHD01000010">
    <property type="protein sequence ID" value="SDL99255.1"/>
    <property type="molecule type" value="Genomic_DNA"/>
</dbReference>
<organism evidence="3 5">
    <name type="scientific">Chryseobacterium taihuense</name>
    <dbReference type="NCBI Taxonomy" id="1141221"/>
    <lineage>
        <taxon>Bacteria</taxon>
        <taxon>Pseudomonadati</taxon>
        <taxon>Bacteroidota</taxon>
        <taxon>Flavobacteriia</taxon>
        <taxon>Flavobacteriales</taxon>
        <taxon>Weeksellaceae</taxon>
        <taxon>Chryseobacterium group</taxon>
        <taxon>Chryseobacterium</taxon>
    </lineage>
</organism>
<keyword evidence="4" id="KW-1185">Reference proteome</keyword>
<protein>
    <submittedName>
        <fullName evidence="3">GLPGLI family protein</fullName>
    </submittedName>
</protein>
<evidence type="ECO:0000313" key="2">
    <source>
        <dbReference type="EMBL" id="SDL99255.1"/>
    </source>
</evidence>